<sequence length="693" mass="75009">MGGNERSEGSLDRFARSVRAARESRRSPCGAFTGGHSPLKDGYADGVTPCLPLAAALLFALNPGAEPGAGTGPDETLPDAFPANGLPVLWEADFGQGYSGFAASADGETLFTQGQTLLGQSVIALDAATGETRWERRTANAWNPAGLYPGPRSTPLVHGERVYYTEPHGTIGCLNAATGAVVWRFSLYERFAAEEVEFGYSCPPVLADGRLFLPVGGDDAAMVALDPRTGQTIWHAGADQASHCPAIPIELDGRPLVLGYLRNALVAFDRQTGEQLWRERLSDGYDEHAALPIYREPHLWISGPFRAGSELFEVTNDPPGVRQIWVSDLLSNDVCSSVLVGDSLYGFDIQDVQAKPHRPSRGAFRCVDFLTGEERWTVGTMKARREAEPEAIGQSTILVAAGANGEPRLLMLNDSGQLILAAANPERYEELGRTPLLPGAVVWTKPLLNRSVLFARHQDRAVAVRVTDGPERDNRESATPADSRTTGDLTPPRQWTATVLPAEPEYMMDAPTRTMLRDWFVLCVGLLWASAALALGFAGTFGRASARPFASRFRLWWPPLAFLLGAAGTTAIGHAFGSFQFTWPLALHAALWATALIATRAKARRTDDVAVVALAALFGLYYWLCKRLGLAFEWSFLAGPPAAAPFVLLVRRWSKNERPGAGWNVIAIEIICGTLGFAASYGVGCGLLWWRYG</sequence>
<name>A0ABX1VC13_9PLAN</name>
<feature type="region of interest" description="Disordered" evidence="1">
    <location>
        <begin position="466"/>
        <end position="493"/>
    </location>
</feature>
<accession>A0ABX1VC13</accession>
<dbReference type="SMART" id="SM00564">
    <property type="entry name" value="PQQ"/>
    <property type="match status" value="5"/>
</dbReference>
<dbReference type="Gene3D" id="2.130.10.10">
    <property type="entry name" value="YVTN repeat-like/Quinoprotein amine dehydrogenase"/>
    <property type="match status" value="1"/>
</dbReference>
<dbReference type="Proteomes" id="UP000609651">
    <property type="component" value="Unassembled WGS sequence"/>
</dbReference>
<reference evidence="4 5" key="1">
    <citation type="journal article" date="2020" name="Syst. Appl. Microbiol.">
        <title>Alienimonas chondri sp. nov., a novel planctomycete isolated from the biofilm of the red alga Chondrus crispus.</title>
        <authorList>
            <person name="Vitorino I."/>
            <person name="Albuquerque L."/>
            <person name="Wiegand S."/>
            <person name="Kallscheuer N."/>
            <person name="da Costa M.S."/>
            <person name="Lobo-da-Cunha A."/>
            <person name="Jogler C."/>
            <person name="Lage O.M."/>
        </authorList>
    </citation>
    <scope>NUCLEOTIDE SEQUENCE [LARGE SCALE GENOMIC DNA]</scope>
    <source>
        <strain evidence="4 5">LzC2</strain>
    </source>
</reference>
<keyword evidence="5" id="KW-1185">Reference proteome</keyword>
<evidence type="ECO:0000256" key="1">
    <source>
        <dbReference type="SAM" id="MobiDB-lite"/>
    </source>
</evidence>
<feature type="compositionally biased region" description="Basic and acidic residues" evidence="1">
    <location>
        <begin position="466"/>
        <end position="476"/>
    </location>
</feature>
<proteinExistence type="predicted"/>
<feature type="transmembrane region" description="Helical" evidence="2">
    <location>
        <begin position="630"/>
        <end position="650"/>
    </location>
</feature>
<dbReference type="PANTHER" id="PTHR34512:SF30">
    <property type="entry name" value="OUTER MEMBRANE PROTEIN ASSEMBLY FACTOR BAMB"/>
    <property type="match status" value="1"/>
</dbReference>
<dbReference type="Gene3D" id="2.40.10.480">
    <property type="match status" value="1"/>
</dbReference>
<keyword evidence="2" id="KW-1133">Transmembrane helix</keyword>
<organism evidence="4 5">
    <name type="scientific">Alienimonas chondri</name>
    <dbReference type="NCBI Taxonomy" id="2681879"/>
    <lineage>
        <taxon>Bacteria</taxon>
        <taxon>Pseudomonadati</taxon>
        <taxon>Planctomycetota</taxon>
        <taxon>Planctomycetia</taxon>
        <taxon>Planctomycetales</taxon>
        <taxon>Planctomycetaceae</taxon>
        <taxon>Alienimonas</taxon>
    </lineage>
</organism>
<feature type="transmembrane region" description="Helical" evidence="2">
    <location>
        <begin position="553"/>
        <end position="575"/>
    </location>
</feature>
<evidence type="ECO:0000259" key="3">
    <source>
        <dbReference type="Pfam" id="PF13360"/>
    </source>
</evidence>
<dbReference type="Pfam" id="PF13360">
    <property type="entry name" value="PQQ_2"/>
    <property type="match status" value="1"/>
</dbReference>
<evidence type="ECO:0000256" key="2">
    <source>
        <dbReference type="SAM" id="Phobius"/>
    </source>
</evidence>
<dbReference type="InterPro" id="IPR002372">
    <property type="entry name" value="PQQ_rpt_dom"/>
</dbReference>
<comment type="caution">
    <text evidence="4">The sequence shown here is derived from an EMBL/GenBank/DDBJ whole genome shotgun (WGS) entry which is preliminary data.</text>
</comment>
<dbReference type="InterPro" id="IPR011047">
    <property type="entry name" value="Quinoprotein_ADH-like_sf"/>
</dbReference>
<feature type="domain" description="Pyrrolo-quinoline quinone repeat" evidence="3">
    <location>
        <begin position="120"/>
        <end position="283"/>
    </location>
</feature>
<evidence type="ECO:0000313" key="5">
    <source>
        <dbReference type="Proteomes" id="UP000609651"/>
    </source>
</evidence>
<evidence type="ECO:0000313" key="4">
    <source>
        <dbReference type="EMBL" id="NNJ25278.1"/>
    </source>
</evidence>
<feature type="transmembrane region" description="Helical" evidence="2">
    <location>
        <begin position="519"/>
        <end position="541"/>
    </location>
</feature>
<dbReference type="EMBL" id="WTPX01000030">
    <property type="protein sequence ID" value="NNJ25278.1"/>
    <property type="molecule type" value="Genomic_DNA"/>
</dbReference>
<dbReference type="InterPro" id="IPR015943">
    <property type="entry name" value="WD40/YVTN_repeat-like_dom_sf"/>
</dbReference>
<feature type="transmembrane region" description="Helical" evidence="2">
    <location>
        <begin position="581"/>
        <end position="599"/>
    </location>
</feature>
<keyword evidence="2" id="KW-0812">Transmembrane</keyword>
<protein>
    <submittedName>
        <fullName evidence="4">Outer membrane protein assembly factor BamB</fullName>
    </submittedName>
</protein>
<keyword evidence="2" id="KW-0472">Membrane</keyword>
<dbReference type="InterPro" id="IPR018391">
    <property type="entry name" value="PQQ_b-propeller_rpt"/>
</dbReference>
<dbReference type="PANTHER" id="PTHR34512">
    <property type="entry name" value="CELL SURFACE PROTEIN"/>
    <property type="match status" value="1"/>
</dbReference>
<feature type="transmembrane region" description="Helical" evidence="2">
    <location>
        <begin position="606"/>
        <end position="624"/>
    </location>
</feature>
<gene>
    <name evidence="4" type="primary">bamB_10</name>
    <name evidence="4" type="ORF">LzC2_13480</name>
</gene>
<feature type="transmembrane region" description="Helical" evidence="2">
    <location>
        <begin position="662"/>
        <end position="690"/>
    </location>
</feature>
<dbReference type="SUPFAM" id="SSF50998">
    <property type="entry name" value="Quinoprotein alcohol dehydrogenase-like"/>
    <property type="match status" value="1"/>
</dbReference>
<feature type="compositionally biased region" description="Polar residues" evidence="1">
    <location>
        <begin position="480"/>
        <end position="493"/>
    </location>
</feature>